<dbReference type="SMART" id="SM00822">
    <property type="entry name" value="PKS_KR"/>
    <property type="match status" value="1"/>
</dbReference>
<evidence type="ECO:0000259" key="4">
    <source>
        <dbReference type="SMART" id="SM00822"/>
    </source>
</evidence>
<comment type="similarity">
    <text evidence="1 3">Belongs to the short-chain dehydrogenases/reductases (SDR) family.</text>
</comment>
<keyword evidence="6" id="KW-1185">Reference proteome</keyword>
<dbReference type="PANTHER" id="PTHR44196:SF1">
    <property type="entry name" value="DEHYDROGENASE_REDUCTASE SDR FAMILY MEMBER 7B"/>
    <property type="match status" value="1"/>
</dbReference>
<organism evidence="5 6">
    <name type="scientific">Solimonas fluminis</name>
    <dbReference type="NCBI Taxonomy" id="2086571"/>
    <lineage>
        <taxon>Bacteria</taxon>
        <taxon>Pseudomonadati</taxon>
        <taxon>Pseudomonadota</taxon>
        <taxon>Gammaproteobacteria</taxon>
        <taxon>Nevskiales</taxon>
        <taxon>Nevskiaceae</taxon>
        <taxon>Solimonas</taxon>
    </lineage>
</organism>
<dbReference type="CDD" id="cd05233">
    <property type="entry name" value="SDR_c"/>
    <property type="match status" value="1"/>
</dbReference>
<dbReference type="PRINTS" id="PR00080">
    <property type="entry name" value="SDRFAMILY"/>
</dbReference>
<dbReference type="Pfam" id="PF00106">
    <property type="entry name" value="adh_short"/>
    <property type="match status" value="1"/>
</dbReference>
<dbReference type="PROSITE" id="PS00061">
    <property type="entry name" value="ADH_SHORT"/>
    <property type="match status" value="1"/>
</dbReference>
<dbReference type="SUPFAM" id="SSF51735">
    <property type="entry name" value="NAD(P)-binding Rossmann-fold domains"/>
    <property type="match status" value="1"/>
</dbReference>
<dbReference type="PRINTS" id="PR00081">
    <property type="entry name" value="GDHRDH"/>
</dbReference>
<comment type="caution">
    <text evidence="5">The sequence shown here is derived from an EMBL/GenBank/DDBJ whole genome shotgun (WGS) entry which is preliminary data.</text>
</comment>
<keyword evidence="2" id="KW-0560">Oxidoreductase</keyword>
<gene>
    <name evidence="5" type="ORF">C3942_05745</name>
</gene>
<dbReference type="InterPro" id="IPR002347">
    <property type="entry name" value="SDR_fam"/>
</dbReference>
<dbReference type="FunFam" id="3.40.50.720:FF:000084">
    <property type="entry name" value="Short-chain dehydrogenase reductase"/>
    <property type="match status" value="1"/>
</dbReference>
<name>A0A2S5TJP5_9GAMM</name>
<dbReference type="InterPro" id="IPR036291">
    <property type="entry name" value="NAD(P)-bd_dom_sf"/>
</dbReference>
<dbReference type="PANTHER" id="PTHR44196">
    <property type="entry name" value="DEHYDROGENASE/REDUCTASE SDR FAMILY MEMBER 7B"/>
    <property type="match status" value="1"/>
</dbReference>
<evidence type="ECO:0000313" key="6">
    <source>
        <dbReference type="Proteomes" id="UP000238220"/>
    </source>
</evidence>
<protein>
    <recommendedName>
        <fullName evidence="4">Ketoreductase domain-containing protein</fullName>
    </recommendedName>
</protein>
<feature type="domain" description="Ketoreductase" evidence="4">
    <location>
        <begin position="7"/>
        <end position="186"/>
    </location>
</feature>
<dbReference type="Gene3D" id="3.40.50.720">
    <property type="entry name" value="NAD(P)-binding Rossmann-like Domain"/>
    <property type="match status" value="1"/>
</dbReference>
<accession>A0A2S5TJP5</accession>
<dbReference type="EMBL" id="PSNW01000002">
    <property type="protein sequence ID" value="PPE75177.1"/>
    <property type="molecule type" value="Genomic_DNA"/>
</dbReference>
<proteinExistence type="inferred from homology"/>
<dbReference type="InterPro" id="IPR057326">
    <property type="entry name" value="KR_dom"/>
</dbReference>
<evidence type="ECO:0000256" key="2">
    <source>
        <dbReference type="ARBA" id="ARBA00023002"/>
    </source>
</evidence>
<dbReference type="AlphaFoldDB" id="A0A2S5TJP5"/>
<evidence type="ECO:0000313" key="5">
    <source>
        <dbReference type="EMBL" id="PPE75177.1"/>
    </source>
</evidence>
<dbReference type="InterPro" id="IPR020904">
    <property type="entry name" value="Sc_DH/Rdtase_CS"/>
</dbReference>
<dbReference type="OrthoDB" id="9806974at2"/>
<reference evidence="5 6" key="1">
    <citation type="submission" date="2018-02" db="EMBL/GenBank/DDBJ databases">
        <title>Genome sequencing of Solimonas sp. HR-BB.</title>
        <authorList>
            <person name="Lee Y."/>
            <person name="Jeon C.O."/>
        </authorList>
    </citation>
    <scope>NUCLEOTIDE SEQUENCE [LARGE SCALE GENOMIC DNA]</scope>
    <source>
        <strain evidence="5 6">HR-BB</strain>
    </source>
</reference>
<dbReference type="GO" id="GO:0016020">
    <property type="term" value="C:membrane"/>
    <property type="evidence" value="ECO:0007669"/>
    <property type="project" value="TreeGrafter"/>
</dbReference>
<dbReference type="GO" id="GO:0016491">
    <property type="term" value="F:oxidoreductase activity"/>
    <property type="evidence" value="ECO:0007669"/>
    <property type="project" value="UniProtKB-KW"/>
</dbReference>
<evidence type="ECO:0000256" key="3">
    <source>
        <dbReference type="RuleBase" id="RU000363"/>
    </source>
</evidence>
<evidence type="ECO:0000256" key="1">
    <source>
        <dbReference type="ARBA" id="ARBA00006484"/>
    </source>
</evidence>
<sequence length="272" mass="28390">MKRFERRVVLVTGAGSGIGRATAQAFAARGALVIAAGLGESGLAETQASIVRAGGRCETHPADVSDESAMHALAKAVHQRHDAVDVLVNNAGIGAAGRFLGTTPATWDRVWAVNVRGVMLGCKLFLPAMIARRQGHVVNIASMAGYFASPEMPVYAASKSAVIGFSESLRADLADKGVGVSAICPGIVNTNIIATTTAEGSAAPWQAGAVDFYRRRNYPPSRVAQAIVQAVEDNAALVPVTPEAWIGYHLKRLVPGAARALAARPLPFMKTP</sequence>
<dbReference type="Proteomes" id="UP000238220">
    <property type="component" value="Unassembled WGS sequence"/>
</dbReference>
<dbReference type="RefSeq" id="WP_104229403.1">
    <property type="nucleotide sequence ID" value="NZ_PSNW01000002.1"/>
</dbReference>